<protein>
    <submittedName>
        <fullName evidence="1">Uncharacterized protein</fullName>
    </submittedName>
</protein>
<keyword evidence="2" id="KW-1185">Reference proteome</keyword>
<proteinExistence type="predicted"/>
<organism evidence="1 2">
    <name type="scientific">Gossypium arboreum</name>
    <name type="common">Tree cotton</name>
    <name type="synonym">Gossypium nanking</name>
    <dbReference type="NCBI Taxonomy" id="29729"/>
    <lineage>
        <taxon>Eukaryota</taxon>
        <taxon>Viridiplantae</taxon>
        <taxon>Streptophyta</taxon>
        <taxon>Embryophyta</taxon>
        <taxon>Tracheophyta</taxon>
        <taxon>Spermatophyta</taxon>
        <taxon>Magnoliopsida</taxon>
        <taxon>eudicotyledons</taxon>
        <taxon>Gunneridae</taxon>
        <taxon>Pentapetalae</taxon>
        <taxon>rosids</taxon>
        <taxon>malvids</taxon>
        <taxon>Malvales</taxon>
        <taxon>Malvaceae</taxon>
        <taxon>Malvoideae</taxon>
        <taxon>Gossypium</taxon>
    </lineage>
</organism>
<evidence type="ECO:0000313" key="2">
    <source>
        <dbReference type="Proteomes" id="UP000032142"/>
    </source>
</evidence>
<reference evidence="2" key="1">
    <citation type="submission" date="2014-09" db="EMBL/GenBank/DDBJ databases">
        <authorList>
            <person name="Mudge J."/>
            <person name="Ramaraj T."/>
            <person name="Lindquist I.E."/>
            <person name="Bharti A.K."/>
            <person name="Sundararajan A."/>
            <person name="Cameron C.T."/>
            <person name="Woodward J.E."/>
            <person name="May G.D."/>
            <person name="Brubaker C."/>
            <person name="Broadhvest J."/>
            <person name="Wilkins T.A."/>
        </authorList>
    </citation>
    <scope>NUCLEOTIDE SEQUENCE</scope>
    <source>
        <strain evidence="2">cv. AKA8401</strain>
    </source>
</reference>
<evidence type="ECO:0000313" key="1">
    <source>
        <dbReference type="EMBL" id="KHG18814.1"/>
    </source>
</evidence>
<dbReference type="AlphaFoldDB" id="A0A0B0P3Y8"/>
<dbReference type="Proteomes" id="UP000032142">
    <property type="component" value="Unassembled WGS sequence"/>
</dbReference>
<accession>A0A0B0P3Y8</accession>
<sequence>MSPFTWPNTKSTFDNYKPIHLAKIMMTHITNDQVLIHAIHSKCLISSIPKMIV</sequence>
<gene>
    <name evidence="1" type="ORF">F383_24867</name>
</gene>
<dbReference type="EMBL" id="KN411427">
    <property type="protein sequence ID" value="KHG18814.1"/>
    <property type="molecule type" value="Genomic_DNA"/>
</dbReference>
<name>A0A0B0P3Y8_GOSAR</name>